<dbReference type="EMBL" id="CP003857">
    <property type="protein sequence ID" value="AGU75488.1"/>
    <property type="molecule type" value="Genomic_DNA"/>
</dbReference>
<dbReference type="NCBIfam" id="TIGR00022">
    <property type="entry name" value="YhcH/YjgK/YiaL family protein"/>
    <property type="match status" value="1"/>
</dbReference>
<dbReference type="Pfam" id="PF04074">
    <property type="entry name" value="DUF386"/>
    <property type="match status" value="1"/>
</dbReference>
<dbReference type="PATRIC" id="fig|862967.3.peg.70"/>
<dbReference type="KEGG" id="sib:SIR_0091"/>
<dbReference type="InterPro" id="IPR037012">
    <property type="entry name" value="NanQ/TabA/YiaL_sf"/>
</dbReference>
<dbReference type="eggNOG" id="COG2731">
    <property type="taxonomic scope" value="Bacteria"/>
</dbReference>
<protein>
    <recommendedName>
        <fullName evidence="3">Beta-galactosidase subunit beta</fullName>
    </recommendedName>
</protein>
<dbReference type="AlphaFoldDB" id="T1ZC55"/>
<dbReference type="InterPro" id="IPR004375">
    <property type="entry name" value="NanQ/TabA/YiaL"/>
</dbReference>
<gene>
    <name evidence="1" type="ORF">SIR_0091</name>
</gene>
<dbReference type="OrthoDB" id="9792756at2"/>
<organism evidence="1 2">
    <name type="scientific">Streptococcus intermedius B196</name>
    <dbReference type="NCBI Taxonomy" id="862967"/>
    <lineage>
        <taxon>Bacteria</taxon>
        <taxon>Bacillati</taxon>
        <taxon>Bacillota</taxon>
        <taxon>Bacilli</taxon>
        <taxon>Lactobacillales</taxon>
        <taxon>Streptococcaceae</taxon>
        <taxon>Streptococcus</taxon>
        <taxon>Streptococcus anginosus group</taxon>
    </lineage>
</organism>
<sequence>MIFDELENLAHYKGIHKHLDCAIDYLLTHDVNDYDSGRYEIDGEKVFLFVQENELCSDTTDEFEFHHHYLDLHLLLAGHEIIRYGNRVKEVRKPYDKKKDIGFVTCEQSLPFYLDKQNFVLFLPNESHQPNRLAGKGKKVKKVSSKFCSTIEIID</sequence>
<dbReference type="HOGENOM" id="CLU_107139_2_2_9"/>
<evidence type="ECO:0008006" key="3">
    <source>
        <dbReference type="Google" id="ProtNLM"/>
    </source>
</evidence>
<dbReference type="SUPFAM" id="SSF51197">
    <property type="entry name" value="Clavaminate synthase-like"/>
    <property type="match status" value="1"/>
</dbReference>
<reference evidence="1 2" key="1">
    <citation type="journal article" date="2013" name="BMC Genomics">
        <title>Phylogenetic relationship and virulence inference of Streptococcus Anginosus Group: curated annotation and whole-genome comparative analysis support distinct species designation.</title>
        <authorList>
            <person name="Olson A.B."/>
            <person name="Kent H."/>
            <person name="Sibley C.D."/>
            <person name="Grinwis M.E."/>
            <person name="Mabon P."/>
            <person name="Ouellette C."/>
            <person name="Tyson S."/>
            <person name="Graham M."/>
            <person name="Tyler S.D."/>
            <person name="Van Domselaar G."/>
            <person name="Surette M.G."/>
            <person name="Corbett C.R."/>
        </authorList>
    </citation>
    <scope>NUCLEOTIDE SEQUENCE [LARGE SCALE GENOMIC DNA]</scope>
    <source>
        <strain evidence="1 2">B196</strain>
    </source>
</reference>
<dbReference type="PANTHER" id="PTHR34986:SF1">
    <property type="entry name" value="PROTEIN YIAL"/>
    <property type="match status" value="1"/>
</dbReference>
<dbReference type="Gene3D" id="2.60.120.370">
    <property type="entry name" value="YhcH/YjgK/YiaL"/>
    <property type="match status" value="1"/>
</dbReference>
<proteinExistence type="predicted"/>
<dbReference type="GO" id="GO:0005829">
    <property type="term" value="C:cytosol"/>
    <property type="evidence" value="ECO:0007669"/>
    <property type="project" value="TreeGrafter"/>
</dbReference>
<accession>T1ZC55</accession>
<name>T1ZC55_STRIT</name>
<dbReference type="Proteomes" id="UP000016233">
    <property type="component" value="Chromosome"/>
</dbReference>
<keyword evidence="2" id="KW-1185">Reference proteome</keyword>
<evidence type="ECO:0000313" key="2">
    <source>
        <dbReference type="Proteomes" id="UP000016233"/>
    </source>
</evidence>
<dbReference type="RefSeq" id="WP_021002304.1">
    <property type="nucleotide sequence ID" value="NC_022246.1"/>
</dbReference>
<evidence type="ECO:0000313" key="1">
    <source>
        <dbReference type="EMBL" id="AGU75488.1"/>
    </source>
</evidence>
<dbReference type="PANTHER" id="PTHR34986">
    <property type="entry name" value="EVOLVED BETA-GALACTOSIDASE SUBUNIT BETA"/>
    <property type="match status" value="1"/>
</dbReference>